<sequence>MNPTFYLIVFALTAFVSQLSFAYDEPIVIGHGRYLSTPEQQALFRMLEQSKPTADKQQYIEAYRNYSAHHDQTDRIAVLQFTRFSAVVNPDWYQKTKTGNEILMICFGCEEGIPIKERVRRETHPTHLYDIWIFSGEFILLDKHPQSGEWHLLYSGGAE</sequence>
<dbReference type="Proteomes" id="UP000548632">
    <property type="component" value="Unassembled WGS sequence"/>
</dbReference>
<name>A0A839HAX9_9GAMM</name>
<keyword evidence="3" id="KW-1185">Reference proteome</keyword>
<accession>A0A839HAX9</accession>
<evidence type="ECO:0000313" key="2">
    <source>
        <dbReference type="EMBL" id="MBB1124666.1"/>
    </source>
</evidence>
<gene>
    <name evidence="2" type="ORF">HUK38_00285</name>
</gene>
<protein>
    <submittedName>
        <fullName evidence="2">Uncharacterized protein</fullName>
    </submittedName>
</protein>
<dbReference type="RefSeq" id="WP_182581772.1">
    <property type="nucleotide sequence ID" value="NZ_JABVCQ010000001.1"/>
</dbReference>
<organism evidence="2 3">
    <name type="scientific">Thiospirillum jenense</name>
    <dbReference type="NCBI Taxonomy" id="1653858"/>
    <lineage>
        <taxon>Bacteria</taxon>
        <taxon>Pseudomonadati</taxon>
        <taxon>Pseudomonadota</taxon>
        <taxon>Gammaproteobacteria</taxon>
        <taxon>Chromatiales</taxon>
        <taxon>Chromatiaceae</taxon>
        <taxon>Thiospirillum</taxon>
    </lineage>
</organism>
<dbReference type="EMBL" id="JABVCQ010000001">
    <property type="protein sequence ID" value="MBB1124666.1"/>
    <property type="molecule type" value="Genomic_DNA"/>
</dbReference>
<reference evidence="2 3" key="1">
    <citation type="journal article" date="2020" name="Arch. Microbiol.">
        <title>The genome sequence of the giant phototrophic gammaproteobacterium Thiospirillum jenense gives insight into its physiological properties and phylogenetic relationships.</title>
        <authorList>
            <person name="Imhoff J.F."/>
            <person name="Meyer T.E."/>
            <person name="Kyndt J.A."/>
        </authorList>
    </citation>
    <scope>NUCLEOTIDE SEQUENCE [LARGE SCALE GENOMIC DNA]</scope>
    <source>
        <strain evidence="2 3">DSM 216</strain>
    </source>
</reference>
<evidence type="ECO:0000313" key="3">
    <source>
        <dbReference type="Proteomes" id="UP000548632"/>
    </source>
</evidence>
<dbReference type="AlphaFoldDB" id="A0A839HAX9"/>
<feature type="signal peptide" evidence="1">
    <location>
        <begin position="1"/>
        <end position="22"/>
    </location>
</feature>
<evidence type="ECO:0000256" key="1">
    <source>
        <dbReference type="SAM" id="SignalP"/>
    </source>
</evidence>
<feature type="chain" id="PRO_5033067193" evidence="1">
    <location>
        <begin position="23"/>
        <end position="159"/>
    </location>
</feature>
<comment type="caution">
    <text evidence="2">The sequence shown here is derived from an EMBL/GenBank/DDBJ whole genome shotgun (WGS) entry which is preliminary data.</text>
</comment>
<keyword evidence="1" id="KW-0732">Signal</keyword>
<proteinExistence type="predicted"/>